<sequence>MVKRQRDFKVVAEILKGIVLCILLFPVGVIFLVLGTITGLAELFLRKLDKFKICS</sequence>
<evidence type="ECO:0000313" key="2">
    <source>
        <dbReference type="EMBL" id="PWJ18012.1"/>
    </source>
</evidence>
<accession>A0A2Y9BL62</accession>
<reference evidence="2 3" key="1">
    <citation type="submission" date="2018-05" db="EMBL/GenBank/DDBJ databases">
        <title>The Hungate 1000. A catalogue of reference genomes from the rumen microbiome.</title>
        <authorList>
            <person name="Kelly W."/>
        </authorList>
    </citation>
    <scope>NUCLEOTIDE SEQUENCE [LARGE SCALE GENOMIC DNA]</scope>
    <source>
        <strain evidence="2 3">NLAE-zl-C242</strain>
    </source>
</reference>
<evidence type="ECO:0000256" key="1">
    <source>
        <dbReference type="SAM" id="Phobius"/>
    </source>
</evidence>
<dbReference type="RefSeq" id="WP_181368878.1">
    <property type="nucleotide sequence ID" value="NZ_BAAACK010000027.1"/>
</dbReference>
<name>A0A2Y9BL62_9FIRM</name>
<dbReference type="EMBL" id="QGDL01000026">
    <property type="protein sequence ID" value="PWJ18012.1"/>
    <property type="molecule type" value="Genomic_DNA"/>
</dbReference>
<feature type="transmembrane region" description="Helical" evidence="1">
    <location>
        <begin position="17"/>
        <end position="45"/>
    </location>
</feature>
<organism evidence="2 3">
    <name type="scientific">Faecalicatena orotica</name>
    <dbReference type="NCBI Taxonomy" id="1544"/>
    <lineage>
        <taxon>Bacteria</taxon>
        <taxon>Bacillati</taxon>
        <taxon>Bacillota</taxon>
        <taxon>Clostridia</taxon>
        <taxon>Lachnospirales</taxon>
        <taxon>Lachnospiraceae</taxon>
        <taxon>Faecalicatena</taxon>
    </lineage>
</organism>
<keyword evidence="1" id="KW-0472">Membrane</keyword>
<comment type="caution">
    <text evidence="2">The sequence shown here is derived from an EMBL/GenBank/DDBJ whole genome shotgun (WGS) entry which is preliminary data.</text>
</comment>
<dbReference type="Proteomes" id="UP000245845">
    <property type="component" value="Unassembled WGS sequence"/>
</dbReference>
<keyword evidence="1" id="KW-1133">Transmembrane helix</keyword>
<dbReference type="AlphaFoldDB" id="A0A2Y9BL62"/>
<keyword evidence="3" id="KW-1185">Reference proteome</keyword>
<protein>
    <submittedName>
        <fullName evidence="2">Uncharacterized protein</fullName>
    </submittedName>
</protein>
<evidence type="ECO:0000313" key="3">
    <source>
        <dbReference type="Proteomes" id="UP000245845"/>
    </source>
</evidence>
<proteinExistence type="predicted"/>
<keyword evidence="1" id="KW-0812">Transmembrane</keyword>
<gene>
    <name evidence="2" type="ORF">A8806_12626</name>
</gene>